<keyword evidence="1" id="KW-1133">Transmembrane helix</keyword>
<sequence>MDEAKKMETREEAPKEQKALIRWIKEHKKEIAIAGVSITALVGLVLGIKNKEAMEVFWNALKNNDPKIPIKTEAPRITEQVRNIESVVIPMHREYKEPFDVSFHIRNLHERWKSSPENLAKAAAYGIELLPGQTLVEGYTKGEVA</sequence>
<dbReference type="EMBL" id="BK032583">
    <property type="protein sequence ID" value="DAF49506.1"/>
    <property type="molecule type" value="Genomic_DNA"/>
</dbReference>
<name>A0A8S5SFV3_9CAUD</name>
<evidence type="ECO:0000313" key="2">
    <source>
        <dbReference type="EMBL" id="DAF49506.1"/>
    </source>
</evidence>
<keyword evidence="1" id="KW-0812">Transmembrane</keyword>
<feature type="transmembrane region" description="Helical" evidence="1">
    <location>
        <begin position="31"/>
        <end position="48"/>
    </location>
</feature>
<evidence type="ECO:0000256" key="1">
    <source>
        <dbReference type="SAM" id="Phobius"/>
    </source>
</evidence>
<accession>A0A8S5SFV3</accession>
<organism evidence="2">
    <name type="scientific">Siphoviridae sp. ct9mC1</name>
    <dbReference type="NCBI Taxonomy" id="2827794"/>
    <lineage>
        <taxon>Viruses</taxon>
        <taxon>Duplodnaviria</taxon>
        <taxon>Heunggongvirae</taxon>
        <taxon>Uroviricota</taxon>
        <taxon>Caudoviricetes</taxon>
    </lineage>
</organism>
<keyword evidence="1" id="KW-0472">Membrane</keyword>
<proteinExistence type="predicted"/>
<protein>
    <submittedName>
        <fullName evidence="2">Uncharacterized protein</fullName>
    </submittedName>
</protein>
<reference evidence="2" key="1">
    <citation type="journal article" date="2021" name="Proc. Natl. Acad. Sci. U.S.A.">
        <title>A Catalog of Tens of Thousands of Viruses from Human Metagenomes Reveals Hidden Associations with Chronic Diseases.</title>
        <authorList>
            <person name="Tisza M.J."/>
            <person name="Buck C.B."/>
        </authorList>
    </citation>
    <scope>NUCLEOTIDE SEQUENCE</scope>
    <source>
        <strain evidence="2">Ct9mC1</strain>
    </source>
</reference>